<keyword evidence="2 5" id="KW-0808">Transferase</keyword>
<dbReference type="Proteomes" id="UP001163882">
    <property type="component" value="Chromosome"/>
</dbReference>
<name>A0ABY6IQF3_9HYPH</name>
<feature type="binding site" evidence="5">
    <location>
        <position position="68"/>
    </location>
    <ligand>
        <name>S-adenosyl-L-methionine</name>
        <dbReference type="ChEBI" id="CHEBI:59789"/>
    </ligand>
</feature>
<feature type="binding site" evidence="5">
    <location>
        <position position="37"/>
    </location>
    <ligand>
        <name>S-adenosyl-L-methionine</name>
        <dbReference type="ChEBI" id="CHEBI:59789"/>
    </ligand>
</feature>
<dbReference type="CDD" id="cd02440">
    <property type="entry name" value="AdoMet_MTases"/>
    <property type="match status" value="1"/>
</dbReference>
<dbReference type="InterPro" id="IPR010233">
    <property type="entry name" value="UbiG_MeTrfase"/>
</dbReference>
<gene>
    <name evidence="5 7" type="primary">ubiG</name>
    <name evidence="7" type="ORF">OF122_03360</name>
</gene>
<keyword evidence="8" id="KW-1185">Reference proteome</keyword>
<dbReference type="SUPFAM" id="SSF53335">
    <property type="entry name" value="S-adenosyl-L-methionine-dependent methyltransferases"/>
    <property type="match status" value="1"/>
</dbReference>
<evidence type="ECO:0000259" key="6">
    <source>
        <dbReference type="Pfam" id="PF08241"/>
    </source>
</evidence>
<comment type="function">
    <text evidence="5">O-methyltransferase that catalyzes the 2 O-methylation steps in the ubiquinone biosynthetic pathway.</text>
</comment>
<comment type="similarity">
    <text evidence="5">Belongs to the methyltransferase superfamily. UbiG/COQ3 family.</text>
</comment>
<dbReference type="EC" id="2.1.1.64" evidence="5"/>
<dbReference type="RefSeq" id="WP_264226436.1">
    <property type="nucleotide sequence ID" value="NZ_CP107716.1"/>
</dbReference>
<evidence type="ECO:0000256" key="5">
    <source>
        <dbReference type="HAMAP-Rule" id="MF_00472"/>
    </source>
</evidence>
<comment type="catalytic activity">
    <reaction evidence="5">
        <text>a 3-(all-trans-polyprenyl)benzene-1,2-diol + S-adenosyl-L-methionine = a 2-methoxy-6-(all-trans-polyprenyl)phenol + S-adenosyl-L-homocysteine + H(+)</text>
        <dbReference type="Rhea" id="RHEA:31411"/>
        <dbReference type="Rhea" id="RHEA-COMP:9550"/>
        <dbReference type="Rhea" id="RHEA-COMP:9551"/>
        <dbReference type="ChEBI" id="CHEBI:15378"/>
        <dbReference type="ChEBI" id="CHEBI:57856"/>
        <dbReference type="ChEBI" id="CHEBI:59789"/>
        <dbReference type="ChEBI" id="CHEBI:62729"/>
        <dbReference type="ChEBI" id="CHEBI:62731"/>
        <dbReference type="EC" id="2.1.1.222"/>
    </reaction>
</comment>
<keyword evidence="4 5" id="KW-0949">S-adenosyl-L-methionine</keyword>
<dbReference type="Pfam" id="PF08241">
    <property type="entry name" value="Methyltransf_11"/>
    <property type="match status" value="1"/>
</dbReference>
<dbReference type="EMBL" id="CP107716">
    <property type="protein sequence ID" value="UYQ72831.1"/>
    <property type="molecule type" value="Genomic_DNA"/>
</dbReference>
<evidence type="ECO:0000256" key="4">
    <source>
        <dbReference type="ARBA" id="ARBA00022691"/>
    </source>
</evidence>
<dbReference type="GO" id="GO:0102208">
    <property type="term" value="F:2-polyprenyl-6-hydroxyphenol methylase activity"/>
    <property type="evidence" value="ECO:0007669"/>
    <property type="project" value="UniProtKB-EC"/>
</dbReference>
<evidence type="ECO:0000313" key="7">
    <source>
        <dbReference type="EMBL" id="UYQ72831.1"/>
    </source>
</evidence>
<reference evidence="7" key="1">
    <citation type="submission" date="2022-10" db="EMBL/GenBank/DDBJ databases">
        <title>YIM 151497 complete genome.</title>
        <authorList>
            <person name="Chen X."/>
        </authorList>
    </citation>
    <scope>NUCLEOTIDE SEQUENCE</scope>
    <source>
        <strain evidence="7">YIM 151497</strain>
    </source>
</reference>
<keyword evidence="3 5" id="KW-0831">Ubiquinone biosynthesis</keyword>
<evidence type="ECO:0000256" key="1">
    <source>
        <dbReference type="ARBA" id="ARBA00022603"/>
    </source>
</evidence>
<evidence type="ECO:0000256" key="2">
    <source>
        <dbReference type="ARBA" id="ARBA00022679"/>
    </source>
</evidence>
<keyword evidence="1 5" id="KW-0489">Methyltransferase</keyword>
<dbReference type="PANTHER" id="PTHR43464">
    <property type="entry name" value="METHYLTRANSFERASE"/>
    <property type="match status" value="1"/>
</dbReference>
<accession>A0ABY6IQF3</accession>
<feature type="binding site" evidence="5">
    <location>
        <position position="132"/>
    </location>
    <ligand>
        <name>S-adenosyl-L-methionine</name>
        <dbReference type="ChEBI" id="CHEBI:59789"/>
    </ligand>
</feature>
<evidence type="ECO:0000256" key="3">
    <source>
        <dbReference type="ARBA" id="ARBA00022688"/>
    </source>
</evidence>
<dbReference type="InterPro" id="IPR013216">
    <property type="entry name" value="Methyltransf_11"/>
</dbReference>
<dbReference type="GO" id="GO:0061542">
    <property type="term" value="F:3-demethylubiquinol 3-O-methyltransferase activity"/>
    <property type="evidence" value="ECO:0007669"/>
    <property type="project" value="UniProtKB-EC"/>
</dbReference>
<comment type="catalytic activity">
    <reaction evidence="5">
        <text>a 3-demethylubiquinol + S-adenosyl-L-methionine = a ubiquinol + S-adenosyl-L-homocysteine + H(+)</text>
        <dbReference type="Rhea" id="RHEA:44380"/>
        <dbReference type="Rhea" id="RHEA-COMP:9566"/>
        <dbReference type="Rhea" id="RHEA-COMP:10914"/>
        <dbReference type="ChEBI" id="CHEBI:15378"/>
        <dbReference type="ChEBI" id="CHEBI:17976"/>
        <dbReference type="ChEBI" id="CHEBI:57856"/>
        <dbReference type="ChEBI" id="CHEBI:59789"/>
        <dbReference type="ChEBI" id="CHEBI:84422"/>
        <dbReference type="EC" id="2.1.1.64"/>
    </reaction>
</comment>
<dbReference type="NCBIfam" id="TIGR01983">
    <property type="entry name" value="UbiG"/>
    <property type="match status" value="1"/>
</dbReference>
<proteinExistence type="inferred from homology"/>
<dbReference type="HAMAP" id="MF_00472">
    <property type="entry name" value="UbiG"/>
    <property type="match status" value="1"/>
</dbReference>
<protein>
    <recommendedName>
        <fullName evidence="5">Ubiquinone biosynthesis O-methyltransferase</fullName>
    </recommendedName>
    <alternativeName>
        <fullName evidence="5">2-polyprenyl-6-hydroxyphenol methylase</fullName>
        <ecNumber evidence="5">2.1.1.222</ecNumber>
    </alternativeName>
    <alternativeName>
        <fullName evidence="5">3-demethylubiquinone 3-O-methyltransferase</fullName>
        <ecNumber evidence="5">2.1.1.64</ecNumber>
    </alternativeName>
</protein>
<comment type="pathway">
    <text evidence="5">Cofactor biosynthesis; ubiquinone biosynthesis.</text>
</comment>
<dbReference type="InterPro" id="IPR029063">
    <property type="entry name" value="SAM-dependent_MTases_sf"/>
</dbReference>
<evidence type="ECO:0000313" key="8">
    <source>
        <dbReference type="Proteomes" id="UP001163882"/>
    </source>
</evidence>
<dbReference type="EC" id="2.1.1.222" evidence="5"/>
<organism evidence="7 8">
    <name type="scientific">Pelagibacterium flavum</name>
    <dbReference type="NCBI Taxonomy" id="2984530"/>
    <lineage>
        <taxon>Bacteria</taxon>
        <taxon>Pseudomonadati</taxon>
        <taxon>Pseudomonadota</taxon>
        <taxon>Alphaproteobacteria</taxon>
        <taxon>Hyphomicrobiales</taxon>
        <taxon>Devosiaceae</taxon>
        <taxon>Pelagibacterium</taxon>
    </lineage>
</organism>
<dbReference type="PANTHER" id="PTHR43464:SF19">
    <property type="entry name" value="UBIQUINONE BIOSYNTHESIS O-METHYLTRANSFERASE, MITOCHONDRIAL"/>
    <property type="match status" value="1"/>
</dbReference>
<feature type="binding site" evidence="5">
    <location>
        <position position="89"/>
    </location>
    <ligand>
        <name>S-adenosyl-L-methionine</name>
        <dbReference type="ChEBI" id="CHEBI:59789"/>
    </ligand>
</feature>
<dbReference type="GO" id="GO:0032259">
    <property type="term" value="P:methylation"/>
    <property type="evidence" value="ECO:0007669"/>
    <property type="project" value="UniProtKB-KW"/>
</dbReference>
<feature type="domain" description="Methyltransferase type 11" evidence="6">
    <location>
        <begin position="65"/>
        <end position="159"/>
    </location>
</feature>
<sequence length="247" mass="27351">MTTTISPDEIGKFHKMAEEWWDPNGKFKPLHKFNPVRLAYIREKLIAHFGLDDRAMRPFAGLRILDIGCGGGLLCEPMARLGATVVGADAGEKNVKIAALHAEQSGLEIDYRATTSEDLAAAGEQFDVVLNMEVVEHVSDVQLYLESCCKLVKPGGLMFVATINRTARAYALAIVGAERILRWLPKGTHSYEKLVTPEEITSITSRNGMDVIDKTGVTFNPLKNEWGKSRDMAVNYMLLLEKPKTSD</sequence>
<dbReference type="Gene3D" id="3.40.50.150">
    <property type="entry name" value="Vaccinia Virus protein VP39"/>
    <property type="match status" value="1"/>
</dbReference>